<dbReference type="PANTHER" id="PTHR11559">
    <property type="entry name" value="CARBOXYLESTERASE"/>
    <property type="match status" value="1"/>
</dbReference>
<sequence>MLYNSVNFVQHSIRLERPVIVVVDNYRLNGFGFLASKEPQEVLKGSPEYASLSPYDRYIGNWGLMNQKLASEWARENIASFGGNARNVTAFTRPMHTKNLLLILILRLLLFP</sequence>
<name>A0A9P8AA35_MORAP</name>
<proteinExistence type="predicted"/>
<dbReference type="InterPro" id="IPR029058">
    <property type="entry name" value="AB_hydrolase_fold"/>
</dbReference>
<dbReference type="AlphaFoldDB" id="A0A9P8AA35"/>
<reference evidence="2" key="1">
    <citation type="submission" date="2021-07" db="EMBL/GenBank/DDBJ databases">
        <title>Draft genome of Mortierella alpina, strain LL118, isolated from an aspen leaf litter sample.</title>
        <authorList>
            <person name="Yang S."/>
            <person name="Vinatzer B.A."/>
        </authorList>
    </citation>
    <scope>NUCLEOTIDE SEQUENCE</scope>
    <source>
        <strain evidence="2">LL118</strain>
    </source>
</reference>
<dbReference type="SUPFAM" id="SSF53474">
    <property type="entry name" value="alpha/beta-Hydrolases"/>
    <property type="match status" value="1"/>
</dbReference>
<feature type="domain" description="Carboxylesterase type B" evidence="1">
    <location>
        <begin position="16"/>
        <end position="91"/>
    </location>
</feature>
<dbReference type="InterPro" id="IPR002018">
    <property type="entry name" value="CarbesteraseB"/>
</dbReference>
<accession>A0A9P8AA35</accession>
<dbReference type="Proteomes" id="UP000717515">
    <property type="component" value="Unassembled WGS sequence"/>
</dbReference>
<protein>
    <recommendedName>
        <fullName evidence="1">Carboxylesterase type B domain-containing protein</fullName>
    </recommendedName>
</protein>
<evidence type="ECO:0000313" key="3">
    <source>
        <dbReference type="Proteomes" id="UP000717515"/>
    </source>
</evidence>
<dbReference type="EMBL" id="JAIFTL010000036">
    <property type="protein sequence ID" value="KAG9325635.1"/>
    <property type="molecule type" value="Genomic_DNA"/>
</dbReference>
<evidence type="ECO:0000259" key="1">
    <source>
        <dbReference type="Pfam" id="PF00135"/>
    </source>
</evidence>
<evidence type="ECO:0000313" key="2">
    <source>
        <dbReference type="EMBL" id="KAG9325635.1"/>
    </source>
</evidence>
<gene>
    <name evidence="2" type="ORF">KVV02_000660</name>
</gene>
<dbReference type="Gene3D" id="3.40.50.1820">
    <property type="entry name" value="alpha/beta hydrolase"/>
    <property type="match status" value="1"/>
</dbReference>
<organism evidence="2 3">
    <name type="scientific">Mortierella alpina</name>
    <name type="common">Oleaginous fungus</name>
    <name type="synonym">Mortierella renispora</name>
    <dbReference type="NCBI Taxonomy" id="64518"/>
    <lineage>
        <taxon>Eukaryota</taxon>
        <taxon>Fungi</taxon>
        <taxon>Fungi incertae sedis</taxon>
        <taxon>Mucoromycota</taxon>
        <taxon>Mortierellomycotina</taxon>
        <taxon>Mortierellomycetes</taxon>
        <taxon>Mortierellales</taxon>
        <taxon>Mortierellaceae</taxon>
        <taxon>Mortierella</taxon>
    </lineage>
</organism>
<comment type="caution">
    <text evidence="2">The sequence shown here is derived from an EMBL/GenBank/DDBJ whole genome shotgun (WGS) entry which is preliminary data.</text>
</comment>
<dbReference type="InterPro" id="IPR050309">
    <property type="entry name" value="Type-B_Carboxylest/Lipase"/>
</dbReference>
<dbReference type="Pfam" id="PF00135">
    <property type="entry name" value="COesterase"/>
    <property type="match status" value="1"/>
</dbReference>